<dbReference type="Gene3D" id="3.30.70.100">
    <property type="match status" value="1"/>
</dbReference>
<keyword evidence="2" id="KW-0472">Membrane</keyword>
<dbReference type="PROSITE" id="PS01047">
    <property type="entry name" value="HMA_1"/>
    <property type="match status" value="1"/>
</dbReference>
<keyword evidence="2" id="KW-0812">Transmembrane</keyword>
<dbReference type="CDD" id="cd00371">
    <property type="entry name" value="HMA"/>
    <property type="match status" value="1"/>
</dbReference>
<dbReference type="Proteomes" id="UP000176300">
    <property type="component" value="Unassembled WGS sequence"/>
</dbReference>
<dbReference type="PROSITE" id="PS50846">
    <property type="entry name" value="HMA_2"/>
    <property type="match status" value="1"/>
</dbReference>
<dbReference type="Pfam" id="PF13473">
    <property type="entry name" value="Cupredoxin_1"/>
    <property type="match status" value="1"/>
</dbReference>
<dbReference type="InterPro" id="IPR017969">
    <property type="entry name" value="Heavy-metal-associated_CS"/>
</dbReference>
<feature type="transmembrane region" description="Helical" evidence="2">
    <location>
        <begin position="170"/>
        <end position="190"/>
    </location>
</feature>
<dbReference type="InterPro" id="IPR036163">
    <property type="entry name" value="HMA_dom_sf"/>
</dbReference>
<dbReference type="PANTHER" id="PTHR42208:SF1">
    <property type="entry name" value="HEAVY METAL TRANSPORTER"/>
    <property type="match status" value="1"/>
</dbReference>
<dbReference type="InterPro" id="IPR008972">
    <property type="entry name" value="Cupredoxin"/>
</dbReference>
<dbReference type="EMBL" id="MFQS01000031">
    <property type="protein sequence ID" value="OGH82740.1"/>
    <property type="molecule type" value="Genomic_DNA"/>
</dbReference>
<evidence type="ECO:0000313" key="5">
    <source>
        <dbReference type="Proteomes" id="UP000176300"/>
    </source>
</evidence>
<evidence type="ECO:0000256" key="1">
    <source>
        <dbReference type="ARBA" id="ARBA00022723"/>
    </source>
</evidence>
<dbReference type="InterPro" id="IPR006121">
    <property type="entry name" value="HMA_dom"/>
</dbReference>
<organism evidence="4 5">
    <name type="scientific">Candidatus Magasanikbacteria bacterium RIFOXYB1_FULL_40_15</name>
    <dbReference type="NCBI Taxonomy" id="1798697"/>
    <lineage>
        <taxon>Bacteria</taxon>
        <taxon>Candidatus Magasanikiibacteriota</taxon>
    </lineage>
</organism>
<accession>A0A1F6NFU9</accession>
<feature type="transmembrane region" description="Helical" evidence="2">
    <location>
        <begin position="277"/>
        <end position="300"/>
    </location>
</feature>
<gene>
    <name evidence="4" type="ORF">A2373_04060</name>
</gene>
<dbReference type="Gene3D" id="2.60.40.420">
    <property type="entry name" value="Cupredoxins - blue copper proteins"/>
    <property type="match status" value="1"/>
</dbReference>
<sequence length="442" mass="47988">MKKSTRIHLSGMTCASCEAIITDELNGIAKIEKATVCLKDQTADIVYDEKLPVDEVLEKIRKLGYGADLSPIAKTKTPNKATPTQWAYALLILFGIYIVYIYLRWIGVLDWIDFDTNNMSYGVAFLIGIVASMSTCLAVVGAVVISFAAKYETQGNSFNKNIKPHLLFHAGRLGSFFLLGGLLGYIGSWFNLSISFISIFTILIAIVLGWLGLNILGFVPSISSIGIKMPNSALKTWTKLKTSNHALAPVVLGAFTFFLPCGFTQSMQLFAVSSGSFLIGGMTMFLFGLGTMPVLLGVGMATSRFKNKKNVVLVKTIGLIIIFFSLYTLSTGLALSGVNTGLFDKKDEGITTTQSETQVIEMTVDYSGFTPNVFRVKSGIPVKWIIDGKQITGCTSKIISPSLGIEKSLSSGENIIEFTPPSPGVYGFSCWMGMVRGQFIVE</sequence>
<feature type="transmembrane region" description="Helical" evidence="2">
    <location>
        <begin position="86"/>
        <end position="103"/>
    </location>
</feature>
<dbReference type="InterPro" id="IPR028096">
    <property type="entry name" value="EfeO_Cupredoxin"/>
</dbReference>
<dbReference type="AlphaFoldDB" id="A0A1F6NFU9"/>
<feature type="transmembrane region" description="Helical" evidence="2">
    <location>
        <begin position="196"/>
        <end position="225"/>
    </location>
</feature>
<dbReference type="InterPro" id="IPR039447">
    <property type="entry name" value="UreH-like_TM_dom"/>
</dbReference>
<dbReference type="SUPFAM" id="SSF55008">
    <property type="entry name" value="HMA, heavy metal-associated domain"/>
    <property type="match status" value="1"/>
</dbReference>
<proteinExistence type="predicted"/>
<name>A0A1F6NFU9_9BACT</name>
<feature type="transmembrane region" description="Helical" evidence="2">
    <location>
        <begin position="312"/>
        <end position="335"/>
    </location>
</feature>
<protein>
    <recommendedName>
        <fullName evidence="3">HMA domain-containing protein</fullName>
    </recommendedName>
</protein>
<feature type="transmembrane region" description="Helical" evidence="2">
    <location>
        <begin position="246"/>
        <end position="265"/>
    </location>
</feature>
<dbReference type="Pfam" id="PF13386">
    <property type="entry name" value="DsbD_2"/>
    <property type="match status" value="1"/>
</dbReference>
<feature type="domain" description="HMA" evidence="3">
    <location>
        <begin position="3"/>
        <end position="68"/>
    </location>
</feature>
<evidence type="ECO:0000256" key="2">
    <source>
        <dbReference type="SAM" id="Phobius"/>
    </source>
</evidence>
<dbReference type="PANTHER" id="PTHR42208">
    <property type="entry name" value="HEAVY METAL TRANSPORTER-RELATED"/>
    <property type="match status" value="1"/>
</dbReference>
<dbReference type="STRING" id="1798697.A2373_04060"/>
<feature type="transmembrane region" description="Helical" evidence="2">
    <location>
        <begin position="123"/>
        <end position="149"/>
    </location>
</feature>
<comment type="caution">
    <text evidence="4">The sequence shown here is derived from an EMBL/GenBank/DDBJ whole genome shotgun (WGS) entry which is preliminary data.</text>
</comment>
<dbReference type="GO" id="GO:0046872">
    <property type="term" value="F:metal ion binding"/>
    <property type="evidence" value="ECO:0007669"/>
    <property type="project" value="UniProtKB-KW"/>
</dbReference>
<dbReference type="Pfam" id="PF00403">
    <property type="entry name" value="HMA"/>
    <property type="match status" value="1"/>
</dbReference>
<dbReference type="SUPFAM" id="SSF49503">
    <property type="entry name" value="Cupredoxins"/>
    <property type="match status" value="1"/>
</dbReference>
<reference evidence="4 5" key="1">
    <citation type="journal article" date="2016" name="Nat. Commun.">
        <title>Thousands of microbial genomes shed light on interconnected biogeochemical processes in an aquifer system.</title>
        <authorList>
            <person name="Anantharaman K."/>
            <person name="Brown C.T."/>
            <person name="Hug L.A."/>
            <person name="Sharon I."/>
            <person name="Castelle C.J."/>
            <person name="Probst A.J."/>
            <person name="Thomas B.C."/>
            <person name="Singh A."/>
            <person name="Wilkins M.J."/>
            <person name="Karaoz U."/>
            <person name="Brodie E.L."/>
            <person name="Williams K.H."/>
            <person name="Hubbard S.S."/>
            <person name="Banfield J.F."/>
        </authorList>
    </citation>
    <scope>NUCLEOTIDE SEQUENCE [LARGE SCALE GENOMIC DNA]</scope>
</reference>
<evidence type="ECO:0000313" key="4">
    <source>
        <dbReference type="EMBL" id="OGH82740.1"/>
    </source>
</evidence>
<keyword evidence="2" id="KW-1133">Transmembrane helix</keyword>
<evidence type="ECO:0000259" key="3">
    <source>
        <dbReference type="PROSITE" id="PS50846"/>
    </source>
</evidence>
<keyword evidence="1" id="KW-0479">Metal-binding</keyword>